<sequence length="99" mass="11344">MGWLDPASLGDGEKLMGMGAWVIAGMDVMWSKADLCIREVASKVLGVSRGNFGGHKGDWWWNGEVEAKWKAKKAAYEWVECVAREWRSLRKFIRQQRRS</sequence>
<dbReference type="Proteomes" id="UP000824120">
    <property type="component" value="Chromosome 11"/>
</dbReference>
<reference evidence="1 2" key="1">
    <citation type="submission" date="2020-09" db="EMBL/GenBank/DDBJ databases">
        <title>De no assembly of potato wild relative species, Solanum commersonii.</title>
        <authorList>
            <person name="Cho K."/>
        </authorList>
    </citation>
    <scope>NUCLEOTIDE SEQUENCE [LARGE SCALE GENOMIC DNA]</scope>
    <source>
        <strain evidence="1">LZ3.2</strain>
        <tissue evidence="1">Leaf</tissue>
    </source>
</reference>
<evidence type="ECO:0000313" key="2">
    <source>
        <dbReference type="Proteomes" id="UP000824120"/>
    </source>
</evidence>
<proteinExistence type="predicted"/>
<keyword evidence="2" id="KW-1185">Reference proteome</keyword>
<accession>A0A9J5WM96</accession>
<dbReference type="AlphaFoldDB" id="A0A9J5WM96"/>
<dbReference type="EMBL" id="JACXVP010000011">
    <property type="protein sequence ID" value="KAG5577059.1"/>
    <property type="molecule type" value="Genomic_DNA"/>
</dbReference>
<comment type="caution">
    <text evidence="1">The sequence shown here is derived from an EMBL/GenBank/DDBJ whole genome shotgun (WGS) entry which is preliminary data.</text>
</comment>
<organism evidence="1 2">
    <name type="scientific">Solanum commersonii</name>
    <name type="common">Commerson's wild potato</name>
    <name type="synonym">Commerson's nightshade</name>
    <dbReference type="NCBI Taxonomy" id="4109"/>
    <lineage>
        <taxon>Eukaryota</taxon>
        <taxon>Viridiplantae</taxon>
        <taxon>Streptophyta</taxon>
        <taxon>Embryophyta</taxon>
        <taxon>Tracheophyta</taxon>
        <taxon>Spermatophyta</taxon>
        <taxon>Magnoliopsida</taxon>
        <taxon>eudicotyledons</taxon>
        <taxon>Gunneridae</taxon>
        <taxon>Pentapetalae</taxon>
        <taxon>asterids</taxon>
        <taxon>lamiids</taxon>
        <taxon>Solanales</taxon>
        <taxon>Solanaceae</taxon>
        <taxon>Solanoideae</taxon>
        <taxon>Solaneae</taxon>
        <taxon>Solanum</taxon>
    </lineage>
</organism>
<dbReference type="OrthoDB" id="418748at2759"/>
<gene>
    <name evidence="1" type="ORF">H5410_057193</name>
</gene>
<name>A0A9J5WM96_SOLCO</name>
<evidence type="ECO:0000313" key="1">
    <source>
        <dbReference type="EMBL" id="KAG5577059.1"/>
    </source>
</evidence>
<protein>
    <submittedName>
        <fullName evidence="1">Uncharacterized protein</fullName>
    </submittedName>
</protein>